<dbReference type="OMA" id="CQGKMDS"/>
<dbReference type="AlphaFoldDB" id="A0A1B6Q1N7"/>
<protein>
    <submittedName>
        <fullName evidence="1">Uncharacterized protein</fullName>
    </submittedName>
</protein>
<dbReference type="EMBL" id="CM000762">
    <property type="protein sequence ID" value="KXG31837.1"/>
    <property type="molecule type" value="Genomic_DNA"/>
</dbReference>
<name>A0A1B6Q1N7_SORBI</name>
<dbReference type="Gramene" id="KXG31838">
    <property type="protein sequence ID" value="KXG31838"/>
    <property type="gene ID" value="SORBI_3003G065700"/>
</dbReference>
<dbReference type="EMBL" id="CM000762">
    <property type="protein sequence ID" value="KXG31838.1"/>
    <property type="molecule type" value="Genomic_DNA"/>
</dbReference>
<proteinExistence type="predicted"/>
<reference evidence="1" key="2">
    <citation type="submission" date="2017-02" db="EMBL/GenBank/DDBJ databases">
        <title>WGS assembly of Sorghum bicolor.</title>
        <authorList>
            <person name="Paterson A."/>
            <person name="Mullet J."/>
            <person name="Bowers J."/>
            <person name="Bruggmann R."/>
            <person name="Dubchak I."/>
            <person name="Grimwood J."/>
            <person name="Gundlach H."/>
            <person name="Haberer G."/>
            <person name="Hellsten U."/>
            <person name="Mitros T."/>
            <person name="Poliakov A."/>
            <person name="Schmutz J."/>
            <person name="Spannagl M."/>
            <person name="Tang H."/>
            <person name="Wang X."/>
            <person name="Wicker T."/>
            <person name="Bharti A."/>
            <person name="Chapman J."/>
            <person name="Feltus F."/>
            <person name="Gowik U."/>
            <person name="Grigoriev I."/>
            <person name="Lyons E."/>
            <person name="Maher C."/>
            <person name="Martis M."/>
            <person name="Narechania A."/>
            <person name="Otillar R."/>
            <person name="Penning B."/>
            <person name="Salamov A."/>
            <person name="Wang Y."/>
            <person name="Zhang L."/>
            <person name="Carpita N."/>
            <person name="Freeling M."/>
            <person name="Gingle A."/>
            <person name="Hash C."/>
            <person name="Keller B."/>
            <person name="Klein P."/>
            <person name="Kresovich S."/>
            <person name="Mccann M."/>
            <person name="Ming R."/>
            <person name="Peterson D."/>
            <person name="Rahman M."/>
            <person name="Ware D."/>
            <person name="Westhoff P."/>
            <person name="Mayer K."/>
            <person name="Messing J."/>
            <person name="Sims D."/>
            <person name="Jenkins J."/>
            <person name="Shu S."/>
            <person name="Rokhsar D."/>
        </authorList>
    </citation>
    <scope>NUCLEOTIDE SEQUENCE</scope>
</reference>
<dbReference type="PANTHER" id="PTHR33103">
    <property type="entry name" value="OS01G0153900 PROTEIN"/>
    <property type="match status" value="1"/>
</dbReference>
<organism evidence="1 2">
    <name type="scientific">Sorghum bicolor</name>
    <name type="common">Sorghum</name>
    <name type="synonym">Sorghum vulgare</name>
    <dbReference type="NCBI Taxonomy" id="4558"/>
    <lineage>
        <taxon>Eukaryota</taxon>
        <taxon>Viridiplantae</taxon>
        <taxon>Streptophyta</taxon>
        <taxon>Embryophyta</taxon>
        <taxon>Tracheophyta</taxon>
        <taxon>Spermatophyta</taxon>
        <taxon>Magnoliopsida</taxon>
        <taxon>Liliopsida</taxon>
        <taxon>Poales</taxon>
        <taxon>Poaceae</taxon>
        <taxon>PACMAD clade</taxon>
        <taxon>Panicoideae</taxon>
        <taxon>Andropogonodae</taxon>
        <taxon>Andropogoneae</taxon>
        <taxon>Sorghinae</taxon>
        <taxon>Sorghum</taxon>
    </lineage>
</organism>
<dbReference type="InParanoid" id="A0A1B6Q1N7"/>
<accession>A0A1B6Q1N7</accession>
<dbReference type="FunCoup" id="A0A1B6Q1N7">
    <property type="interactions" value="23"/>
</dbReference>
<dbReference type="eggNOG" id="ENOG502RRQC">
    <property type="taxonomic scope" value="Eukaryota"/>
</dbReference>
<evidence type="ECO:0000313" key="1">
    <source>
        <dbReference type="EMBL" id="KXG31838.1"/>
    </source>
</evidence>
<gene>
    <name evidence="1" type="ORF">SORBI_3003G065700</name>
</gene>
<dbReference type="STRING" id="4558.A0A1B6Q1N7"/>
<evidence type="ECO:0000313" key="2">
    <source>
        <dbReference type="Proteomes" id="UP000000768"/>
    </source>
</evidence>
<dbReference type="OrthoDB" id="2014278at2759"/>
<dbReference type="Gramene" id="KXG31837">
    <property type="protein sequence ID" value="KXG31837"/>
    <property type="gene ID" value="SORBI_3003G065700"/>
</dbReference>
<sequence length="237" mass="25379">MATNELSLKLLIDTKAQKVCFAEAGNDVVEFLSTLLCLPVSTITSLLTNERMVGSIGNVLNSLQELDAKYVISSRSKERYVSPAVAPSVLHPLQQLLDAPLNASDSFFTCQGKMDSYGRNTGLACGYFSAIKGTICPSCSKSMNVALRHVKADGLVAGTATYTVKDDLSITPASSVSSIALLAQSGVKDLSTLQERIVKIGKEEVLEILVASLKSKTVLTDVFLQKKKVRCKKETAA</sequence>
<dbReference type="Proteomes" id="UP000000768">
    <property type="component" value="Chromosome 3"/>
</dbReference>
<dbReference type="Pfam" id="PF05056">
    <property type="entry name" value="DUF674"/>
    <property type="match status" value="1"/>
</dbReference>
<reference evidence="1 2" key="1">
    <citation type="journal article" date="2009" name="Nature">
        <title>The Sorghum bicolor genome and the diversification of grasses.</title>
        <authorList>
            <person name="Paterson A.H."/>
            <person name="Bowers J.E."/>
            <person name="Bruggmann R."/>
            <person name="Dubchak I."/>
            <person name="Grimwood J."/>
            <person name="Gundlach H."/>
            <person name="Haberer G."/>
            <person name="Hellsten U."/>
            <person name="Mitros T."/>
            <person name="Poliakov A."/>
            <person name="Schmutz J."/>
            <person name="Spannagl M."/>
            <person name="Tang H."/>
            <person name="Wang X."/>
            <person name="Wicker T."/>
            <person name="Bharti A.K."/>
            <person name="Chapman J."/>
            <person name="Feltus F.A."/>
            <person name="Gowik U."/>
            <person name="Grigoriev I.V."/>
            <person name="Lyons E."/>
            <person name="Maher C.A."/>
            <person name="Martis M."/>
            <person name="Narechania A."/>
            <person name="Otillar R.P."/>
            <person name="Penning B.W."/>
            <person name="Salamov A.A."/>
            <person name="Wang Y."/>
            <person name="Zhang L."/>
            <person name="Carpita N.C."/>
            <person name="Freeling M."/>
            <person name="Gingle A.R."/>
            <person name="Hash C.T."/>
            <person name="Keller B."/>
            <person name="Klein P."/>
            <person name="Kresovich S."/>
            <person name="McCann M.C."/>
            <person name="Ming R."/>
            <person name="Peterson D.G."/>
            <person name="Mehboob-ur-Rahman"/>
            <person name="Ware D."/>
            <person name="Westhoff P."/>
            <person name="Mayer K.F."/>
            <person name="Messing J."/>
            <person name="Rokhsar D.S."/>
        </authorList>
    </citation>
    <scope>NUCLEOTIDE SEQUENCE [LARGE SCALE GENOMIC DNA]</scope>
    <source>
        <strain evidence="2">cv. BTx623</strain>
    </source>
</reference>
<keyword evidence="2" id="KW-1185">Reference proteome</keyword>
<reference evidence="2" key="3">
    <citation type="journal article" date="2018" name="Plant J.">
        <title>The Sorghum bicolor reference genome: improved assembly, gene annotations, a transcriptome atlas, and signatures of genome organization.</title>
        <authorList>
            <person name="McCormick R.F."/>
            <person name="Truong S.K."/>
            <person name="Sreedasyam A."/>
            <person name="Jenkins J."/>
            <person name="Shu S."/>
            <person name="Sims D."/>
            <person name="Kennedy M."/>
            <person name="Amirebrahimi M."/>
            <person name="Weers B.D."/>
            <person name="McKinley B."/>
            <person name="Mattison A."/>
            <person name="Morishige D.T."/>
            <person name="Grimwood J."/>
            <person name="Schmutz J."/>
            <person name="Mullet J.E."/>
        </authorList>
    </citation>
    <scope>NUCLEOTIDE SEQUENCE [LARGE SCALE GENOMIC DNA]</scope>
    <source>
        <strain evidence="2">cv. BTx623</strain>
    </source>
</reference>
<dbReference type="InterPro" id="IPR007750">
    <property type="entry name" value="DUF674"/>
</dbReference>
<dbReference type="PANTHER" id="PTHR33103:SF45">
    <property type="entry name" value="OS01G0154600 PROTEIN"/>
    <property type="match status" value="1"/>
</dbReference>